<gene>
    <name evidence="8" type="ORF">H9712_05980</name>
</gene>
<comment type="caution">
    <text evidence="8">The sequence shown here is derived from an EMBL/GenBank/DDBJ whole genome shotgun (WGS) entry which is preliminary data.</text>
</comment>
<dbReference type="Pfam" id="PF04760">
    <property type="entry name" value="IF2_N"/>
    <property type="match status" value="1"/>
</dbReference>
<feature type="compositionally biased region" description="Basic and acidic residues" evidence="6">
    <location>
        <begin position="153"/>
        <end position="163"/>
    </location>
</feature>
<dbReference type="GO" id="GO:0003924">
    <property type="term" value="F:GTPase activity"/>
    <property type="evidence" value="ECO:0007669"/>
    <property type="project" value="InterPro"/>
</dbReference>
<dbReference type="Gene3D" id="3.40.50.300">
    <property type="entry name" value="P-loop containing nucleotide triphosphate hydrolases"/>
    <property type="match status" value="1"/>
</dbReference>
<proteinExistence type="inferred from homology"/>
<evidence type="ECO:0000256" key="4">
    <source>
        <dbReference type="ARBA" id="ARBA00022917"/>
    </source>
</evidence>
<evidence type="ECO:0000313" key="8">
    <source>
        <dbReference type="EMBL" id="HJB80514.1"/>
    </source>
</evidence>
<dbReference type="InterPro" id="IPR015760">
    <property type="entry name" value="TIF_IF2"/>
</dbReference>
<organism evidence="8 9">
    <name type="scientific">Candidatus Flavonifractor intestinigallinarum</name>
    <dbReference type="NCBI Taxonomy" id="2838586"/>
    <lineage>
        <taxon>Bacteria</taxon>
        <taxon>Bacillati</taxon>
        <taxon>Bacillota</taxon>
        <taxon>Clostridia</taxon>
        <taxon>Eubacteriales</taxon>
        <taxon>Oscillospiraceae</taxon>
        <taxon>Flavonifractor</taxon>
    </lineage>
</organism>
<comment type="similarity">
    <text evidence="1">Belongs to the TRAFAC class translation factor GTPase superfamily. Classic translation factor GTPase family. IF-2 subfamily.</text>
</comment>
<dbReference type="SUPFAM" id="SSF52540">
    <property type="entry name" value="P-loop containing nucleoside triphosphate hydrolases"/>
    <property type="match status" value="1"/>
</dbReference>
<dbReference type="CDD" id="cd01887">
    <property type="entry name" value="IF2_eIF5B"/>
    <property type="match status" value="1"/>
</dbReference>
<evidence type="ECO:0000256" key="6">
    <source>
        <dbReference type="SAM" id="MobiDB-lite"/>
    </source>
</evidence>
<keyword evidence="4" id="KW-0648">Protein biosynthesis</keyword>
<evidence type="ECO:0000256" key="5">
    <source>
        <dbReference type="ARBA" id="ARBA00023134"/>
    </source>
</evidence>
<dbReference type="GO" id="GO:0005525">
    <property type="term" value="F:GTP binding"/>
    <property type="evidence" value="ECO:0007669"/>
    <property type="project" value="UniProtKB-KW"/>
</dbReference>
<dbReference type="EMBL" id="DWXO01000058">
    <property type="protein sequence ID" value="HJB80514.1"/>
    <property type="molecule type" value="Genomic_DNA"/>
</dbReference>
<feature type="region of interest" description="Disordered" evidence="6">
    <location>
        <begin position="75"/>
        <end position="198"/>
    </location>
</feature>
<reference evidence="8" key="1">
    <citation type="journal article" date="2021" name="PeerJ">
        <title>Extensive microbial diversity within the chicken gut microbiome revealed by metagenomics and culture.</title>
        <authorList>
            <person name="Gilroy R."/>
            <person name="Ravi A."/>
            <person name="Getino M."/>
            <person name="Pursley I."/>
            <person name="Horton D.L."/>
            <person name="Alikhan N.F."/>
            <person name="Baker D."/>
            <person name="Gharbi K."/>
            <person name="Hall N."/>
            <person name="Watson M."/>
            <person name="Adriaenssens E.M."/>
            <person name="Foster-Nyarko E."/>
            <person name="Jarju S."/>
            <person name="Secka A."/>
            <person name="Antonio M."/>
            <person name="Oren A."/>
            <person name="Chaudhuri R.R."/>
            <person name="La Ragione R."/>
            <person name="Hildebrand F."/>
            <person name="Pallen M.J."/>
        </authorList>
    </citation>
    <scope>NUCLEOTIDE SEQUENCE</scope>
    <source>
        <strain evidence="8">CHK192-8294</strain>
    </source>
</reference>
<dbReference type="Gene3D" id="1.10.10.2480">
    <property type="match status" value="1"/>
</dbReference>
<dbReference type="GO" id="GO:0005829">
    <property type="term" value="C:cytosol"/>
    <property type="evidence" value="ECO:0007669"/>
    <property type="project" value="TreeGrafter"/>
</dbReference>
<feature type="compositionally biased region" description="Basic and acidic residues" evidence="6">
    <location>
        <begin position="75"/>
        <end position="88"/>
    </location>
</feature>
<dbReference type="NCBIfam" id="TIGR00231">
    <property type="entry name" value="small_GTP"/>
    <property type="match status" value="1"/>
</dbReference>
<keyword evidence="2 8" id="KW-0396">Initiation factor</keyword>
<reference evidence="8" key="2">
    <citation type="submission" date="2021-04" db="EMBL/GenBank/DDBJ databases">
        <authorList>
            <person name="Gilroy R."/>
        </authorList>
    </citation>
    <scope>NUCLEOTIDE SEQUENCE</scope>
    <source>
        <strain evidence="8">CHK192-8294</strain>
    </source>
</reference>
<dbReference type="PANTHER" id="PTHR43381:SF5">
    <property type="entry name" value="TR-TYPE G DOMAIN-CONTAINING PROTEIN"/>
    <property type="match status" value="1"/>
</dbReference>
<dbReference type="InterPro" id="IPR000795">
    <property type="entry name" value="T_Tr_GTP-bd_dom"/>
</dbReference>
<evidence type="ECO:0000256" key="2">
    <source>
        <dbReference type="ARBA" id="ARBA00022540"/>
    </source>
</evidence>
<accession>A0A9D2MMC2</accession>
<dbReference type="AlphaFoldDB" id="A0A9D2MMC2"/>
<feature type="compositionally biased region" description="Basic and acidic residues" evidence="6">
    <location>
        <begin position="136"/>
        <end position="146"/>
    </location>
</feature>
<dbReference type="PROSITE" id="PS51722">
    <property type="entry name" value="G_TR_2"/>
    <property type="match status" value="1"/>
</dbReference>
<dbReference type="PANTHER" id="PTHR43381">
    <property type="entry name" value="TRANSLATION INITIATION FACTOR IF-2-RELATED"/>
    <property type="match status" value="1"/>
</dbReference>
<feature type="domain" description="Tr-type G" evidence="7">
    <location>
        <begin position="296"/>
        <end position="396"/>
    </location>
</feature>
<dbReference type="InterPro" id="IPR005225">
    <property type="entry name" value="Small_GTP-bd"/>
</dbReference>
<evidence type="ECO:0000259" key="7">
    <source>
        <dbReference type="PROSITE" id="PS51722"/>
    </source>
</evidence>
<dbReference type="Pfam" id="PF00009">
    <property type="entry name" value="GTP_EFTU"/>
    <property type="match status" value="1"/>
</dbReference>
<protein>
    <submittedName>
        <fullName evidence="8">Translation initiation factor IF-2 N-terminal domain-containing protein</fullName>
    </submittedName>
</protein>
<keyword evidence="5" id="KW-0342">GTP-binding</keyword>
<evidence type="ECO:0000256" key="3">
    <source>
        <dbReference type="ARBA" id="ARBA00022741"/>
    </source>
</evidence>
<keyword evidence="3" id="KW-0547">Nucleotide-binding</keyword>
<name>A0A9D2MMC2_9FIRM</name>
<dbReference type="InterPro" id="IPR006847">
    <property type="entry name" value="IF2_N"/>
</dbReference>
<feature type="non-terminal residue" evidence="8">
    <location>
        <position position="396"/>
    </location>
</feature>
<evidence type="ECO:0000256" key="1">
    <source>
        <dbReference type="ARBA" id="ARBA00007733"/>
    </source>
</evidence>
<feature type="compositionally biased region" description="Low complexity" evidence="6">
    <location>
        <begin position="113"/>
        <end position="133"/>
    </location>
</feature>
<evidence type="ECO:0000313" key="9">
    <source>
        <dbReference type="Proteomes" id="UP000823921"/>
    </source>
</evidence>
<dbReference type="InterPro" id="IPR027417">
    <property type="entry name" value="P-loop_NTPase"/>
</dbReference>
<dbReference type="Proteomes" id="UP000823921">
    <property type="component" value="Unassembled WGS sequence"/>
</dbReference>
<sequence length="396" mass="43762">MLNNKYRVHEVAKDFNKNSKEITDILTKYATTPKNHMQPLTDRELSLIFEYLTQHNQVESIESIYADVYREPKAAAKEAPEAGKEEQRSAPAQQPNQKGGKPVKEHTAPVNKPAAPTEQPKAQQPQQQPSRPATRVPEKKVVDTRKSGNVNLEKYDQRLEDLAAGKTKQMQAGKQKFQGRNQRKGGFQGGNKRRQEEQEKMRRLQMEIAKKTPLTVKIPDEIGVGELASRMKKTGAEVVKTLMKNGVMASLSDVIDFDTAAIIAEELGCKVEKEIIVTIEERLIDTAEDKEEDLLPRAPVVVVMGHVDHGKTSLLDYIRNAHVAAGEAGGITQHIGAYQVEVQGKPITFLDTPGHEAFTAMRARGAMITDVAILVVAADDGIMPQTVESINHAKAA</sequence>
<dbReference type="GO" id="GO:0003743">
    <property type="term" value="F:translation initiation factor activity"/>
    <property type="evidence" value="ECO:0007669"/>
    <property type="project" value="UniProtKB-KW"/>
</dbReference>